<dbReference type="InterPro" id="IPR007138">
    <property type="entry name" value="ABM_dom"/>
</dbReference>
<dbReference type="InterPro" id="IPR004360">
    <property type="entry name" value="Glyas_Fos-R_dOase_dom"/>
</dbReference>
<evidence type="ECO:0000259" key="2">
    <source>
        <dbReference type="PROSITE" id="PS51819"/>
    </source>
</evidence>
<sequence>MQQHIAHIAILVRDYDEAIAFYTEKLHFKLLEDTVLSSTKRWVLVQPVGKGGTAILLAKAASPEQEACIGRQTGGRVFLFLYTDNFKRDYQNLLDQNIRIVRPPSSEVYGTVVVFEDLYGNLWDLIEPIETRAPFYSTGILEISNGQEIDRVLLALQQLKAETLREPGCISFDIQQSLEDPTKIVLWECFQEEAAFNTHLHSKHVQDFLRQGLVRFEKGYTSMGTL</sequence>
<dbReference type="InterPro" id="IPR029068">
    <property type="entry name" value="Glyas_Bleomycin-R_OHBP_Dase"/>
</dbReference>
<proteinExistence type="predicted"/>
<dbReference type="PATRIC" id="fig|1189621.3.peg.96"/>
<dbReference type="Pfam" id="PF03992">
    <property type="entry name" value="ABM"/>
    <property type="match status" value="1"/>
</dbReference>
<dbReference type="PANTHER" id="PTHR36437:SF2">
    <property type="entry name" value="GLYOXALASE_BLEOMYCIN RESISTANCE PROTEIN_DIOXYGENASE"/>
    <property type="match status" value="1"/>
</dbReference>
<dbReference type="EMBL" id="AJYA01000001">
    <property type="protein sequence ID" value="EIM78889.1"/>
    <property type="molecule type" value="Genomic_DNA"/>
</dbReference>
<evidence type="ECO:0000313" key="3">
    <source>
        <dbReference type="EMBL" id="EIM78889.1"/>
    </source>
</evidence>
<dbReference type="OrthoDB" id="9794917at2"/>
<dbReference type="PROSITE" id="PS51819">
    <property type="entry name" value="VOC"/>
    <property type="match status" value="1"/>
</dbReference>
<dbReference type="RefSeq" id="WP_009053107.1">
    <property type="nucleotide sequence ID" value="NZ_AJYA01000001.1"/>
</dbReference>
<name>I5CAN7_9BACT</name>
<dbReference type="PANTHER" id="PTHR36437">
    <property type="entry name" value="GLYOXALASE/BLEOMYCIN RESISTANCE PROTEIN/DIOXYGENASE"/>
    <property type="match status" value="1"/>
</dbReference>
<dbReference type="SUPFAM" id="SSF54593">
    <property type="entry name" value="Glyoxalase/Bleomycin resistance protein/Dihydroxybiphenyl dioxygenase"/>
    <property type="match status" value="1"/>
</dbReference>
<reference evidence="3 4" key="1">
    <citation type="submission" date="2012-05" db="EMBL/GenBank/DDBJ databases">
        <title>Genome sequence of Nitritalea halalkaliphila LW7.</title>
        <authorList>
            <person name="Jangir P.K."/>
            <person name="Singh A."/>
            <person name="Shivaji S."/>
            <person name="Sharma R."/>
        </authorList>
    </citation>
    <scope>NUCLEOTIDE SEQUENCE [LARGE SCALE GENOMIC DNA]</scope>
    <source>
        <strain evidence="3 4">LW7</strain>
    </source>
</reference>
<gene>
    <name evidence="3" type="ORF">A3SI_00455</name>
</gene>
<evidence type="ECO:0008006" key="5">
    <source>
        <dbReference type="Google" id="ProtNLM"/>
    </source>
</evidence>
<dbReference type="InterPro" id="IPR037523">
    <property type="entry name" value="VOC_core"/>
</dbReference>
<dbReference type="AlphaFoldDB" id="I5CAN7"/>
<feature type="domain" description="VOC" evidence="2">
    <location>
        <begin position="4"/>
        <end position="128"/>
    </location>
</feature>
<organism evidence="3 4">
    <name type="scientific">Nitritalea halalkaliphila LW7</name>
    <dbReference type="NCBI Taxonomy" id="1189621"/>
    <lineage>
        <taxon>Bacteria</taxon>
        <taxon>Pseudomonadati</taxon>
        <taxon>Bacteroidota</taxon>
        <taxon>Cytophagia</taxon>
        <taxon>Cytophagales</taxon>
        <taxon>Cyclobacteriaceae</taxon>
        <taxon>Nitritalea</taxon>
    </lineage>
</organism>
<dbReference type="PROSITE" id="PS51725">
    <property type="entry name" value="ABM"/>
    <property type="match status" value="1"/>
</dbReference>
<keyword evidence="4" id="KW-1185">Reference proteome</keyword>
<dbReference type="InterPro" id="IPR011008">
    <property type="entry name" value="Dimeric_a/b-barrel"/>
</dbReference>
<evidence type="ECO:0000259" key="1">
    <source>
        <dbReference type="PROSITE" id="PS51725"/>
    </source>
</evidence>
<protein>
    <recommendedName>
        <fullName evidence="5">Glyoxalase/bleomycin resistance protein/dioxygenase</fullName>
    </recommendedName>
</protein>
<dbReference type="Gene3D" id="3.10.180.10">
    <property type="entry name" value="2,3-Dihydroxybiphenyl 1,2-Dioxygenase, domain 1"/>
    <property type="match status" value="1"/>
</dbReference>
<feature type="domain" description="ABM" evidence="1">
    <location>
        <begin position="135"/>
        <end position="226"/>
    </location>
</feature>
<accession>I5CAN7</accession>
<comment type="caution">
    <text evidence="3">The sequence shown here is derived from an EMBL/GenBank/DDBJ whole genome shotgun (WGS) entry which is preliminary data.</text>
</comment>
<dbReference type="Pfam" id="PF00903">
    <property type="entry name" value="Glyoxalase"/>
    <property type="match status" value="1"/>
</dbReference>
<dbReference type="Gene3D" id="3.30.70.100">
    <property type="match status" value="1"/>
</dbReference>
<dbReference type="Proteomes" id="UP000005551">
    <property type="component" value="Unassembled WGS sequence"/>
</dbReference>
<dbReference type="SUPFAM" id="SSF54909">
    <property type="entry name" value="Dimeric alpha+beta barrel"/>
    <property type="match status" value="1"/>
</dbReference>
<evidence type="ECO:0000313" key="4">
    <source>
        <dbReference type="Proteomes" id="UP000005551"/>
    </source>
</evidence>
<dbReference type="STRING" id="1189621.A3SI_00455"/>